<dbReference type="HOGENOM" id="CLU_684577_0_0_6"/>
<gene>
    <name evidence="1" type="ordered locus">HCH_03892</name>
</gene>
<evidence type="ECO:0000313" key="1">
    <source>
        <dbReference type="EMBL" id="ABC30618.1"/>
    </source>
</evidence>
<evidence type="ECO:0000313" key="2">
    <source>
        <dbReference type="Proteomes" id="UP000000238"/>
    </source>
</evidence>
<dbReference type="OrthoDB" id="1489939at2"/>
<reference evidence="1 2" key="1">
    <citation type="journal article" date="2005" name="Nucleic Acids Res.">
        <title>Genomic blueprint of Hahella chejuensis, a marine microbe producing an algicidal agent.</title>
        <authorList>
            <person name="Jeong H."/>
            <person name="Yim J.H."/>
            <person name="Lee C."/>
            <person name="Choi S.-H."/>
            <person name="Park Y.K."/>
            <person name="Yoon S.H."/>
            <person name="Hur C.-G."/>
            <person name="Kang H.-Y."/>
            <person name="Kim D."/>
            <person name="Lee H.H."/>
            <person name="Park K.H."/>
            <person name="Park S.-H."/>
            <person name="Park H.-S."/>
            <person name="Lee H.K."/>
            <person name="Oh T.K."/>
            <person name="Kim J.F."/>
        </authorList>
    </citation>
    <scope>NUCLEOTIDE SEQUENCE [LARGE SCALE GENOMIC DNA]</scope>
    <source>
        <strain evidence="1 2">KCTC 2396</strain>
    </source>
</reference>
<sequence length="400" mass="45355">MPSNTKISLNPGALEAAVLKLINSVNEQGQLPALLEIYIESNEIEKSRFTPEVKAAMIDYLLDRGVQIDDIDKLKKGGYDEHFALAYDYALSTAGGEEDPLDAARRKGGGRGFGQWDFSVDHFEDVEEQGVVKENILAAGALDYIFEFGERLGVFRLVDALVLNWAAGSIDVVEGPAAARLYRYWKLREERASLDERGMVYRRVLSKGSTEVLSRMVVNEPFPLLWRNLMAEVAEYIDKTEKVDDGAGEFSPVSRSRIYQATRELQYNLTEYCTGMAHVQAREFYAQLQECFEILKDDEIMSYFGGNRRKSLWTVIERLSKEEFGASPNIAAHRSLAVDGNRIFQWIANFNEAAVRQEDFIAFLQAAESYILNFTSASDQEMDEFAEEDDFEFADEDDDF</sequence>
<accession>Q2SFF6</accession>
<dbReference type="KEGG" id="hch:HCH_03892"/>
<dbReference type="RefSeq" id="WP_011397685.1">
    <property type="nucleotide sequence ID" value="NC_007645.1"/>
</dbReference>
<proteinExistence type="predicted"/>
<protein>
    <submittedName>
        <fullName evidence="1">Uncharacterized protein</fullName>
    </submittedName>
</protein>
<dbReference type="EMBL" id="CP000155">
    <property type="protein sequence ID" value="ABC30618.1"/>
    <property type="molecule type" value="Genomic_DNA"/>
</dbReference>
<keyword evidence="2" id="KW-1185">Reference proteome</keyword>
<dbReference type="STRING" id="349521.HCH_03892"/>
<name>Q2SFF6_HAHCH</name>
<dbReference type="eggNOG" id="ENOG502Z8C6">
    <property type="taxonomic scope" value="Bacteria"/>
</dbReference>
<organism evidence="1 2">
    <name type="scientific">Hahella chejuensis (strain KCTC 2396)</name>
    <dbReference type="NCBI Taxonomy" id="349521"/>
    <lineage>
        <taxon>Bacteria</taxon>
        <taxon>Pseudomonadati</taxon>
        <taxon>Pseudomonadota</taxon>
        <taxon>Gammaproteobacteria</taxon>
        <taxon>Oceanospirillales</taxon>
        <taxon>Hahellaceae</taxon>
        <taxon>Hahella</taxon>
    </lineage>
</organism>
<dbReference type="Proteomes" id="UP000000238">
    <property type="component" value="Chromosome"/>
</dbReference>
<dbReference type="AlphaFoldDB" id="Q2SFF6"/>